<dbReference type="PANTHER" id="PTHR13167">
    <property type="entry name" value="PIEZO-TYPE MECHANOSENSITIVE ION CHANNEL COMPONENT"/>
    <property type="match status" value="1"/>
</dbReference>
<dbReference type="AlphaFoldDB" id="A0A9J2P616"/>
<proteinExistence type="predicted"/>
<dbReference type="GO" id="GO:0042391">
    <property type="term" value="P:regulation of membrane potential"/>
    <property type="evidence" value="ECO:0007669"/>
    <property type="project" value="TreeGrafter"/>
</dbReference>
<accession>A0A9J2P616</accession>
<sequence>MVSVWAKNFVREAVLVPALLCAALIRPSLVSVVYVILALLGPLFPSIKASCAVPSSTKAHVILVLLVSLLAAISQFTYQIYESITGPDIDDYTAACNSSDFDFWMRQIGLIRVKPDAGLDAVRVVAPEVLALLSSALTAVICLAFAHHPPSSANTAPHSVYVQPVRPMPSPLATPSKSVKFVAACVVALKRLGDVAIILFVGLVGVIQPSILNAVYFLAFLFVATWWASYTPLHRRVYNAIKRLLIFYTALHFLAVYIYQIPFVQYALPSGSFPARVIGFVAILRTECPHWWTLSLISADYWTAFANALLLLLLYYSLVFQYKCSRYGLLRSLTYVGSTESSVHEEVPNLDSQEEVIVSDDHISNKDHCSEQLVVFEEATLDRHCGYFQPEISEDESHDVDDKQLSAGQLVLTYVSSYLNSLCRPSQKFNSEGGDHSRGQVGGRELVTVTVYSCIEKDSILAALLSVLEPERLPKALLVTDDDEEPLESVPLQRITSAVIDRQKIASIFRSANGTESVPSQGLISILSFCLYHGYMLGLLAMMAWGLMYHSVFGLVFLMAAFIFWVFKDTRSVSFAISPLILTYAEFLLMAQYVCSMDITNELPKSDFLEMIGFVLATDRISAFVTLLVKVC</sequence>
<feature type="domain" description="Piezo TM1-24" evidence="1">
    <location>
        <begin position="26"/>
        <end position="369"/>
    </location>
</feature>
<dbReference type="GO" id="GO:0005886">
    <property type="term" value="C:plasma membrane"/>
    <property type="evidence" value="ECO:0007669"/>
    <property type="project" value="TreeGrafter"/>
</dbReference>
<dbReference type="PANTHER" id="PTHR13167:SF25">
    <property type="entry name" value="PIEZO-TYPE MECHANOSENSITIVE ION CHANNEL COMPONENT"/>
    <property type="match status" value="1"/>
</dbReference>
<evidence type="ECO:0000313" key="2">
    <source>
        <dbReference type="Proteomes" id="UP000036681"/>
    </source>
</evidence>
<dbReference type="GO" id="GO:0050982">
    <property type="term" value="P:detection of mechanical stimulus"/>
    <property type="evidence" value="ECO:0007669"/>
    <property type="project" value="TreeGrafter"/>
</dbReference>
<organism evidence="2 3">
    <name type="scientific">Ascaris lumbricoides</name>
    <name type="common">Giant roundworm</name>
    <dbReference type="NCBI Taxonomy" id="6252"/>
    <lineage>
        <taxon>Eukaryota</taxon>
        <taxon>Metazoa</taxon>
        <taxon>Ecdysozoa</taxon>
        <taxon>Nematoda</taxon>
        <taxon>Chromadorea</taxon>
        <taxon>Rhabditida</taxon>
        <taxon>Spirurina</taxon>
        <taxon>Ascaridomorpha</taxon>
        <taxon>Ascaridoidea</taxon>
        <taxon>Ascarididae</taxon>
        <taxon>Ascaris</taxon>
    </lineage>
</organism>
<dbReference type="Pfam" id="PF24871">
    <property type="entry name" value="Piezo_TM1-24"/>
    <property type="match status" value="2"/>
</dbReference>
<evidence type="ECO:0000313" key="3">
    <source>
        <dbReference type="WBParaSite" id="ALUE_0000483301-mRNA-1"/>
    </source>
</evidence>
<dbReference type="WBParaSite" id="ALUE_0000483301-mRNA-1">
    <property type="protein sequence ID" value="ALUE_0000483301-mRNA-1"/>
    <property type="gene ID" value="ALUE_0000483301"/>
</dbReference>
<name>A0A9J2P616_ASCLU</name>
<keyword evidence="2" id="KW-1185">Reference proteome</keyword>
<dbReference type="InterPro" id="IPR027272">
    <property type="entry name" value="Piezo"/>
</dbReference>
<dbReference type="InterPro" id="IPR056769">
    <property type="entry name" value="Piezo_TM1-24"/>
</dbReference>
<dbReference type="GO" id="GO:0008381">
    <property type="term" value="F:mechanosensitive monoatomic ion channel activity"/>
    <property type="evidence" value="ECO:0007669"/>
    <property type="project" value="InterPro"/>
</dbReference>
<feature type="domain" description="Piezo TM1-24" evidence="1">
    <location>
        <begin position="496"/>
        <end position="631"/>
    </location>
</feature>
<evidence type="ECO:0000259" key="1">
    <source>
        <dbReference type="Pfam" id="PF24871"/>
    </source>
</evidence>
<dbReference type="Proteomes" id="UP000036681">
    <property type="component" value="Unplaced"/>
</dbReference>
<reference evidence="3" key="1">
    <citation type="submission" date="2023-03" db="UniProtKB">
        <authorList>
            <consortium name="WormBaseParasite"/>
        </authorList>
    </citation>
    <scope>IDENTIFICATION</scope>
</reference>
<protein>
    <submittedName>
        <fullName evidence="3">Piezo domain-containing protein</fullName>
    </submittedName>
</protein>
<dbReference type="GO" id="GO:0005261">
    <property type="term" value="F:monoatomic cation channel activity"/>
    <property type="evidence" value="ECO:0007669"/>
    <property type="project" value="TreeGrafter"/>
</dbReference>
<dbReference type="GO" id="GO:0071260">
    <property type="term" value="P:cellular response to mechanical stimulus"/>
    <property type="evidence" value="ECO:0007669"/>
    <property type="project" value="TreeGrafter"/>
</dbReference>